<evidence type="ECO:0000256" key="2">
    <source>
        <dbReference type="ARBA" id="ARBA00022786"/>
    </source>
</evidence>
<dbReference type="SMART" id="SM00212">
    <property type="entry name" value="UBCc"/>
    <property type="match status" value="1"/>
</dbReference>
<evidence type="ECO:0000259" key="4">
    <source>
        <dbReference type="PROSITE" id="PS50127"/>
    </source>
</evidence>
<comment type="caution">
    <text evidence="5">The sequence shown here is derived from an EMBL/GenBank/DDBJ whole genome shotgun (WGS) entry which is preliminary data.</text>
</comment>
<feature type="region of interest" description="Disordered" evidence="3">
    <location>
        <begin position="274"/>
        <end position="302"/>
    </location>
</feature>
<dbReference type="EMBL" id="NCKU01002143">
    <property type="protein sequence ID" value="RWS10292.1"/>
    <property type="molecule type" value="Genomic_DNA"/>
</dbReference>
<dbReference type="Gene3D" id="3.10.110.10">
    <property type="entry name" value="Ubiquitin Conjugating Enzyme"/>
    <property type="match status" value="1"/>
</dbReference>
<feature type="non-terminal residue" evidence="5">
    <location>
        <position position="1158"/>
    </location>
</feature>
<feature type="compositionally biased region" description="Low complexity" evidence="3">
    <location>
        <begin position="802"/>
        <end position="814"/>
    </location>
</feature>
<dbReference type="STRING" id="1965070.A0A443R4V1"/>
<dbReference type="Pfam" id="PF23043">
    <property type="entry name" value="SH3-B_UBE2O"/>
    <property type="match status" value="1"/>
</dbReference>
<dbReference type="PANTHER" id="PTHR46116">
    <property type="entry name" value="(E3-INDEPENDENT) E2 UBIQUITIN-CONJUGATING ENZYME"/>
    <property type="match status" value="1"/>
</dbReference>
<feature type="domain" description="UBC core" evidence="4">
    <location>
        <begin position="906"/>
        <end position="1066"/>
    </location>
</feature>
<dbReference type="PROSITE" id="PS50127">
    <property type="entry name" value="UBC_2"/>
    <property type="match status" value="1"/>
</dbReference>
<feature type="region of interest" description="Disordered" evidence="3">
    <location>
        <begin position="791"/>
        <end position="814"/>
    </location>
</feature>
<protein>
    <submittedName>
        <fullName evidence="5">Ubiquitin-conjugating enzyme E2 O-like protein</fullName>
    </submittedName>
</protein>
<dbReference type="Proteomes" id="UP000285301">
    <property type="component" value="Unassembled WGS sequence"/>
</dbReference>
<evidence type="ECO:0000256" key="3">
    <source>
        <dbReference type="SAM" id="MobiDB-lite"/>
    </source>
</evidence>
<organism evidence="5 6">
    <name type="scientific">Dinothrombium tinctorium</name>
    <dbReference type="NCBI Taxonomy" id="1965070"/>
    <lineage>
        <taxon>Eukaryota</taxon>
        <taxon>Metazoa</taxon>
        <taxon>Ecdysozoa</taxon>
        <taxon>Arthropoda</taxon>
        <taxon>Chelicerata</taxon>
        <taxon>Arachnida</taxon>
        <taxon>Acari</taxon>
        <taxon>Acariformes</taxon>
        <taxon>Trombidiformes</taxon>
        <taxon>Prostigmata</taxon>
        <taxon>Anystina</taxon>
        <taxon>Parasitengona</taxon>
        <taxon>Trombidioidea</taxon>
        <taxon>Trombidiidae</taxon>
        <taxon>Dinothrombium</taxon>
    </lineage>
</organism>
<dbReference type="AlphaFoldDB" id="A0A443R4V1"/>
<evidence type="ECO:0000256" key="1">
    <source>
        <dbReference type="ARBA" id="ARBA00022679"/>
    </source>
</evidence>
<dbReference type="Pfam" id="PF00179">
    <property type="entry name" value="UQ_con"/>
    <property type="match status" value="1"/>
</dbReference>
<feature type="compositionally biased region" description="Low complexity" evidence="3">
    <location>
        <begin position="276"/>
        <end position="288"/>
    </location>
</feature>
<dbReference type="InterPro" id="IPR057735">
    <property type="entry name" value="UBE2O-like_tSH3-B"/>
</dbReference>
<keyword evidence="1" id="KW-0808">Transferase</keyword>
<dbReference type="InterPro" id="IPR057732">
    <property type="entry name" value="SH3-A_UBE2O"/>
</dbReference>
<dbReference type="Pfam" id="PF23044">
    <property type="entry name" value="SH3-C_UBE2O"/>
    <property type="match status" value="1"/>
</dbReference>
<name>A0A443R4V1_9ACAR</name>
<dbReference type="InterPro" id="IPR057733">
    <property type="entry name" value="UBE2O-like_SH3-B"/>
</dbReference>
<keyword evidence="6" id="KW-1185">Reference proteome</keyword>
<feature type="region of interest" description="Disordered" evidence="3">
    <location>
        <begin position="671"/>
        <end position="691"/>
    </location>
</feature>
<evidence type="ECO:0000313" key="5">
    <source>
        <dbReference type="EMBL" id="RWS10292.1"/>
    </source>
</evidence>
<dbReference type="OrthoDB" id="47801at2759"/>
<feature type="compositionally biased region" description="Basic and acidic residues" evidence="3">
    <location>
        <begin position="289"/>
        <end position="302"/>
    </location>
</feature>
<dbReference type="InterPro" id="IPR016135">
    <property type="entry name" value="UBQ-conjugating_enzyme/RWD"/>
</dbReference>
<dbReference type="CDD" id="cd23837">
    <property type="entry name" value="UBCc_UBE2O"/>
    <property type="match status" value="1"/>
</dbReference>
<dbReference type="GO" id="GO:0061631">
    <property type="term" value="F:ubiquitin conjugating enzyme activity"/>
    <property type="evidence" value="ECO:0007669"/>
    <property type="project" value="TreeGrafter"/>
</dbReference>
<reference evidence="5 6" key="1">
    <citation type="journal article" date="2018" name="Gigascience">
        <title>Genomes of trombidid mites reveal novel predicted allergens and laterally-transferred genes associated with secondary metabolism.</title>
        <authorList>
            <person name="Dong X."/>
            <person name="Chaisiri K."/>
            <person name="Xia D."/>
            <person name="Armstrong S.D."/>
            <person name="Fang Y."/>
            <person name="Donnelly M.J."/>
            <person name="Kadowaki T."/>
            <person name="McGarry J.W."/>
            <person name="Darby A.C."/>
            <person name="Makepeace B.L."/>
        </authorList>
    </citation>
    <scope>NUCLEOTIDE SEQUENCE [LARGE SCALE GENOMIC DNA]</scope>
    <source>
        <strain evidence="5">UoL-WK</strain>
    </source>
</reference>
<evidence type="ECO:0000313" key="6">
    <source>
        <dbReference type="Proteomes" id="UP000285301"/>
    </source>
</evidence>
<accession>A0A443R4V1</accession>
<dbReference type="PANTHER" id="PTHR46116:SF15">
    <property type="entry name" value="(E3-INDEPENDENT) E2 UBIQUITIN-CONJUGATING ENZYME"/>
    <property type="match status" value="1"/>
</dbReference>
<dbReference type="InterPro" id="IPR057734">
    <property type="entry name" value="UBE2O-like_SH3-C"/>
</dbReference>
<keyword evidence="2" id="KW-0833">Ubl conjugation pathway</keyword>
<dbReference type="Pfam" id="PF23046">
    <property type="entry name" value="tSH3-B_UBE2O"/>
    <property type="match status" value="1"/>
</dbReference>
<dbReference type="InterPro" id="IPR000608">
    <property type="entry name" value="UBC"/>
</dbReference>
<dbReference type="SUPFAM" id="SSF54495">
    <property type="entry name" value="UBC-like"/>
    <property type="match status" value="1"/>
</dbReference>
<gene>
    <name evidence="5" type="ORF">B4U79_07868</name>
</gene>
<sequence length="1158" mass="131697">MAQKHGQNQRSTFVCDYFDEDIVYRITKRGKTEFGVIVESCENASSDEEDEEWDKRFLDKSWKRLKPGHTKIAWYPKGNTEVLPEKKVKLYDRSLLPGDVVRRMNQASNNQRGFCKDTAVTLTLKINGTNKIIEKVDCNDFIPLAPISTDVVCLYKSWIGYITDVKYNITVKFEDGSLAVVMTDDLFDFEDMWSDRDYSSEFASDLYYSGQQLYGPKKDLKKAHWLYMTSNMKMYLDSTSKQHNRIKLTVVDVNVVSVTVKWLCCLATDSSVNDHNTSANDSSPSSTSDKSESNETKSKDKSIAADMETPSIILTGEEIFEIKSLNYFQKCSLQVGDEGYYMIKDSDRIMQYQEWVERVTENLINEDLNYESYSPLNKEMTEDASNDSDSFFVDCDDDLMDVAEAPSTNENSISSSPSTRLKIRRKNTFPVKKVRDKKLKPAKRKDLCTITVDISPNSRVPVEVIAEKTLVTVVWQNGDTESNISSSLLYPIHHLDNHDFFPGDFVVENKERSSIHEYGVVQDVNHIARTAKIKWFRMYDAHTEVFAPQLIKIEDASVYDIKDHPDFHYRPGCCVIRIASNEIITGNASNRAGQVVDLSITGQLLCAWADGTKSYVYPQELYIVGEYDSDDLWADSDSESDSDTNKNFSFLDAESDVRRAIDCIQSGNIPILSPTEERKPSTTRKSKGSASAGDIFETLRKNITQLEEWFRQNQMLSNRNSLCPMQKIFKVCRDLKAIDDLLGTNLMKLKDLHSLIDTTKPPPGSPGTIQVVSNKITKLLSCIRDELTSGTEDKDKTEFSPTNVSSSHSTHETTASSNTDICLDLLRKLKSKLSQFCTDEDLLKNVLKPNSNSVEASNEITMEEEKCDEVLDEKGNDEVGVFKVMDSVPDCHKFKLSIFQPTNCSLFMKQVRKETMLLQNSLPSNIFVKTFEDRMDLFSVMIKGPKSTPYEDGIFLFDIQLPANYPNVPPVAHYLSFCSDRLNPNLYENGKVCVSLLGTWSGRGTEVWTSTSNLLQLIVSIQGLILVSEPYYNEAGYLKQRGTVVGQENSRLYNEMVVVKLVQSMSKLLLSPGEIFCEEIREHFKQNAKYFVSRLEKWLILSNNWNVHREEFERMVSNLYPENNLPDFPLLPGSQGFCLSLERALSNFKDVLKSLNIN</sequence>
<dbReference type="Pfam" id="PF23048">
    <property type="entry name" value="SH3-A_UBE2O"/>
    <property type="match status" value="1"/>
</dbReference>
<proteinExistence type="predicted"/>